<name>A0A0K2CMD5_9CAUD</name>
<proteinExistence type="predicted"/>
<dbReference type="Proteomes" id="UP000230536">
    <property type="component" value="Segment"/>
</dbReference>
<gene>
    <name evidence="1" type="ORF">SEA_OBUpride_58</name>
</gene>
<evidence type="ECO:0000313" key="1">
    <source>
        <dbReference type="EMBL" id="ALA06702.1"/>
    </source>
</evidence>
<reference evidence="1 2" key="1">
    <citation type="submission" date="2015-07" db="EMBL/GenBank/DDBJ databases">
        <authorList>
            <person name="Boren H."/>
            <person name="Burroughs M."/>
            <person name="Burt J."/>
            <person name="Carpenter L."/>
            <person name="Carr S."/>
            <person name="Collins K."/>
            <person name="Dial T."/>
            <person name="Emanuel A."/>
            <person name="Embury M."/>
            <person name="Fain A."/>
            <person name="Fruchey L."/>
            <person name="Hargis K."/>
            <person name="Kight R."/>
            <person name="Knutson A."/>
            <person name="Koon J."/>
            <person name="Kuhn L."/>
            <person name="Lee N."/>
            <person name="McCann R."/>
            <person name="Rogers S."/>
            <person name="Smith C."/>
            <person name="Teel E."/>
            <person name="Vire J."/>
            <person name="Walter D."/>
            <person name="White A."/>
            <person name="White Z."/>
            <person name="Plymale R."/>
            <person name="Reyna N."/>
            <person name="Serrano M.G."/>
            <person name="Buck G."/>
            <person name="Lee V."/>
            <person name="Wang Y."/>
            <person name="Carvalho R."/>
            <person name="Voegtly L."/>
            <person name="Shi R."/>
            <person name="Duckworth R."/>
            <person name="Johnson A."/>
            <person name="Loviza R."/>
            <person name="Walstead R."/>
            <person name="Shah Z."/>
            <person name="Kiflezghi M."/>
            <person name="Wade K."/>
            <person name="Miller E.S."/>
            <person name="Bradley K.W."/>
            <person name="Asai D.J."/>
            <person name="Bowman C.A."/>
            <person name="Russell D.A."/>
            <person name="Pope W.H."/>
            <person name="Jacobs-Sera D."/>
            <person name="Hendrix R.W."/>
            <person name="Hatfull G.F."/>
        </authorList>
    </citation>
    <scope>NUCLEOTIDE SEQUENCE [LARGE SCALE GENOMIC DNA]</scope>
</reference>
<dbReference type="EMBL" id="KT246485">
    <property type="protein sequence ID" value="ALA06702.1"/>
    <property type="molecule type" value="Genomic_DNA"/>
</dbReference>
<protein>
    <submittedName>
        <fullName evidence="1">Uncharacterized protein</fullName>
    </submittedName>
</protein>
<accession>A0A0K2CMD5</accession>
<sequence length="105" mass="10795">MTGGGRIRPSGCVCEGPEPSPFCYPCMTAAAQSGTPSADPVVFVFKSAGALTAGQLRACVNHLDGLGISDDAPAEVRPPKGGGRVEFAFRRSAITTTPKGRNTNE</sequence>
<evidence type="ECO:0000313" key="2">
    <source>
        <dbReference type="Proteomes" id="UP000230536"/>
    </source>
</evidence>
<organism evidence="1 2">
    <name type="scientific">Mycobacterium phage OBUpride</name>
    <dbReference type="NCBI Taxonomy" id="1698367"/>
    <lineage>
        <taxon>Viruses</taxon>
        <taxon>Duplodnaviria</taxon>
        <taxon>Heunggongvirae</taxon>
        <taxon>Uroviricota</taxon>
        <taxon>Caudoviricetes</taxon>
        <taxon>Gilesvirus</taxon>
        <taxon>Gilesvirus giles</taxon>
    </lineage>
</organism>